<keyword evidence="2" id="KW-1185">Reference proteome</keyword>
<sequence>MWSSIPVVSPTRNATKARMRVPLLALLPIALGTLASLASARFADNVGTREIHARSFHDGLALHQRDILASLSTRELIDALSEQLERREGGIAFCQTCNTHWDANREGEGLRHKGHDTKQLKELWWCSKCNKYLQTLSGANAHRISRNHNHEVVHFGAA</sequence>
<gene>
    <name evidence="1" type="ORF">DFP72DRAFT_1153306</name>
</gene>
<evidence type="ECO:0000313" key="2">
    <source>
        <dbReference type="Proteomes" id="UP000521943"/>
    </source>
</evidence>
<dbReference type="AlphaFoldDB" id="A0A8H6HGB5"/>
<reference evidence="1 2" key="1">
    <citation type="submission" date="2020-07" db="EMBL/GenBank/DDBJ databases">
        <title>Comparative genomics of pyrophilous fungi reveals a link between fire events and developmental genes.</title>
        <authorList>
            <consortium name="DOE Joint Genome Institute"/>
            <person name="Steindorff A.S."/>
            <person name="Carver A."/>
            <person name="Calhoun S."/>
            <person name="Stillman K."/>
            <person name="Liu H."/>
            <person name="Lipzen A."/>
            <person name="Pangilinan J."/>
            <person name="Labutti K."/>
            <person name="Bruns T.D."/>
            <person name="Grigoriev I.V."/>
        </authorList>
    </citation>
    <scope>NUCLEOTIDE SEQUENCE [LARGE SCALE GENOMIC DNA]</scope>
    <source>
        <strain evidence="1 2">CBS 144469</strain>
    </source>
</reference>
<accession>A0A8H6HGB5</accession>
<dbReference type="EMBL" id="JACGCI010000098">
    <property type="protein sequence ID" value="KAF6745870.1"/>
    <property type="molecule type" value="Genomic_DNA"/>
</dbReference>
<name>A0A8H6HGB5_9AGAR</name>
<comment type="caution">
    <text evidence="1">The sequence shown here is derived from an EMBL/GenBank/DDBJ whole genome shotgun (WGS) entry which is preliminary data.</text>
</comment>
<evidence type="ECO:0000313" key="1">
    <source>
        <dbReference type="EMBL" id="KAF6745870.1"/>
    </source>
</evidence>
<protein>
    <recommendedName>
        <fullName evidence="3">C2H2-type domain-containing protein</fullName>
    </recommendedName>
</protein>
<organism evidence="1 2">
    <name type="scientific">Ephemerocybe angulata</name>
    <dbReference type="NCBI Taxonomy" id="980116"/>
    <lineage>
        <taxon>Eukaryota</taxon>
        <taxon>Fungi</taxon>
        <taxon>Dikarya</taxon>
        <taxon>Basidiomycota</taxon>
        <taxon>Agaricomycotina</taxon>
        <taxon>Agaricomycetes</taxon>
        <taxon>Agaricomycetidae</taxon>
        <taxon>Agaricales</taxon>
        <taxon>Agaricineae</taxon>
        <taxon>Psathyrellaceae</taxon>
        <taxon>Ephemerocybe</taxon>
    </lineage>
</organism>
<proteinExistence type="predicted"/>
<evidence type="ECO:0008006" key="3">
    <source>
        <dbReference type="Google" id="ProtNLM"/>
    </source>
</evidence>
<dbReference type="Proteomes" id="UP000521943">
    <property type="component" value="Unassembled WGS sequence"/>
</dbReference>